<dbReference type="Proteomes" id="UP000683429">
    <property type="component" value="Chromosome"/>
</dbReference>
<dbReference type="AlphaFoldDB" id="A0A1H8VRD2"/>
<evidence type="ECO:0000313" key="3">
    <source>
        <dbReference type="Proteomes" id="UP000198809"/>
    </source>
</evidence>
<reference evidence="1 4" key="2">
    <citation type="submission" date="2021-06" db="EMBL/GenBank/DDBJ databases">
        <title>Whole genome sequence of Paenibacillus sophorae DSM23020 for comparative genomics.</title>
        <authorList>
            <person name="Kim M.-J."/>
            <person name="Lee G."/>
            <person name="Shin J.-H."/>
        </authorList>
    </citation>
    <scope>NUCLEOTIDE SEQUENCE [LARGE SCALE GENOMIC DNA]</scope>
    <source>
        <strain evidence="1 4">DSM 23020</strain>
    </source>
</reference>
<dbReference type="Proteomes" id="UP000198809">
    <property type="component" value="Unassembled WGS sequence"/>
</dbReference>
<gene>
    <name evidence="1" type="ORF">KP014_28265</name>
    <name evidence="2" type="ORF">SAMN04487895_12711</name>
</gene>
<dbReference type="EMBL" id="FODH01000027">
    <property type="protein sequence ID" value="SEP17951.1"/>
    <property type="molecule type" value="Genomic_DNA"/>
</dbReference>
<evidence type="ECO:0000313" key="2">
    <source>
        <dbReference type="EMBL" id="SEP17951.1"/>
    </source>
</evidence>
<dbReference type="EMBL" id="CP076607">
    <property type="protein sequence ID" value="QWU15667.1"/>
    <property type="molecule type" value="Genomic_DNA"/>
</dbReference>
<protein>
    <submittedName>
        <fullName evidence="2">Uncharacterized protein</fullName>
    </submittedName>
</protein>
<organism evidence="2 3">
    <name type="scientific">Paenibacillus sophorae</name>
    <dbReference type="NCBI Taxonomy" id="1333845"/>
    <lineage>
        <taxon>Bacteria</taxon>
        <taxon>Bacillati</taxon>
        <taxon>Bacillota</taxon>
        <taxon>Bacilli</taxon>
        <taxon>Bacillales</taxon>
        <taxon>Paenibacillaceae</taxon>
        <taxon>Paenibacillus</taxon>
    </lineage>
</organism>
<proteinExistence type="predicted"/>
<reference evidence="2 3" key="1">
    <citation type="submission" date="2016-10" db="EMBL/GenBank/DDBJ databases">
        <authorList>
            <person name="de Groot N.N."/>
        </authorList>
    </citation>
    <scope>NUCLEOTIDE SEQUENCE [LARGE SCALE GENOMIC DNA]</scope>
    <source>
        <strain evidence="2 3">CGMCC 1.10238</strain>
    </source>
</reference>
<name>A0A1H8VRD2_9BACL</name>
<dbReference type="RefSeq" id="WP_036597596.1">
    <property type="nucleotide sequence ID" value="NZ_CP076607.1"/>
</dbReference>
<accession>A0A1H8VRD2</accession>
<dbReference type="STRING" id="1333845.SAMN04487895_12711"/>
<evidence type="ECO:0000313" key="4">
    <source>
        <dbReference type="Proteomes" id="UP000683429"/>
    </source>
</evidence>
<sequence>MTIYNKTAWKDHIVDSTGNVVQQGTPISAGNLLKIEEGLANATAFKADELGAANAHSGILNMGPTDSYYTAGLQTVKNPTIFKDYTNSEFLLSTFSALIAGVRILVEGPADGNYKSTKLALPVPPTEGTRDDLVFLEVWRDQTTQEWKSRIRVVDGADFSVYADSGMTATNVLIDPPYVNTKVTPQGGNDQPVVYATGFRSQFLSEAQRSANKSGVGGVGVCLGDVGLYIAGRGDDTSKGLLKTYDGYVYAIPLFKVNRRNSGNYSATNPNGARNYASMTIATGGGASGVRLGDTITLTVNSTSGVNVGDNLVYTAITSMRARLLSINSSTSITILITGQNSYSSTDSWNPGNIIGLVSERPDSLYANIIDERDITDLRHKVYLTAPSYNQLLIDGTDQILRGASQVERKKAMRKTYVGVRKTPLDANHVFYSSLDGTTVAEVGGDLGIASPKFTPHATGVGLLSPGISRSFSVNQNQASVEAWFEVAQLQDPTGFGTGNTILQINTNLFPAQNLWYGVIMLGKVASSGPNSFYMLFGDTASTTITLDLSGKLAHLRLTADLITMKTRLYLNGKQVREFTINSAINTLVGWQVANNLRSWRLSDIAVSNIDRGATFATLPADFIANYADIMPALNFQRRINSDAQTSQKSYAVAKVQNQTQERGVIVTKGAGVNTAIWEAGDKIKVKGLAGEIIGGVIDSDTALAKVTISGSGINPTFGLDDLSKLSVNDTVTIRNADMSAVFASTATITAIDTANKTITVNSSGGNWNVPVGYLLFETTASTSTPAVRAIIAGTSTTVPGTWANLGTNEAEITLGTLPGGLDVEDIIVEYSLNMPAGQGGLYQVYAKTLGGEANGKKLIPGSVAVTDDFMGKVAGSTTVNPNKAYSATNGPAAIPAAPGTEFTQGEYDAIKTLDASLKAVTTSVNGQQAAILMSFDLIREFENKYAIIPGSYTVAEKVAWLKANVSKANFTWWGYGSGPAGNKASLVGFNVSGGNVWNYPTDQTSATVTKTQKVSTITSDLDANGFLHFLAYAGASDGVTASTLYMDHVSIEFEVVTKSGYDTLVPENPRRDTGLAGVLYVRRQTREVESLFPGNDEDNGTVVIGDYVPTQEMATATISGVRDVLLGMQGFVTTAGTNKAAGADIDYATAIARLLGPGDPLAYQVDPQSLIGTTAYDASGASGVMRYWYPDFPYGTGPQGVLYSDGIPTWAAKAAEFLAGITRLVEYNGELLLMIDMRKRSSLSNNGLGGSNTARRYYRLPGRPLIKS</sequence>
<keyword evidence="4" id="KW-1185">Reference proteome</keyword>
<evidence type="ECO:0000313" key="1">
    <source>
        <dbReference type="EMBL" id="QWU15667.1"/>
    </source>
</evidence>